<dbReference type="Proteomes" id="UP000002009">
    <property type="component" value="Chromosome 11"/>
</dbReference>
<dbReference type="GO" id="GO:0005085">
    <property type="term" value="F:guanyl-nucleotide exchange factor activity"/>
    <property type="evidence" value="ECO:0007669"/>
    <property type="project" value="InterPro"/>
</dbReference>
<dbReference type="SMART" id="SM00320">
    <property type="entry name" value="WD40"/>
    <property type="match status" value="4"/>
</dbReference>
<dbReference type="Pfam" id="PF00400">
    <property type="entry name" value="WD40"/>
    <property type="match status" value="3"/>
</dbReference>
<dbReference type="AlphaFoldDB" id="C1EDK1"/>
<dbReference type="InterPro" id="IPR001680">
    <property type="entry name" value="WD40_rpt"/>
</dbReference>
<dbReference type="InterPro" id="IPR015943">
    <property type="entry name" value="WD40/YVTN_repeat-like_dom_sf"/>
</dbReference>
<dbReference type="GO" id="GO:0003400">
    <property type="term" value="P:regulation of COPII vesicle coating"/>
    <property type="evidence" value="ECO:0007669"/>
    <property type="project" value="TreeGrafter"/>
</dbReference>
<evidence type="ECO:0000256" key="8">
    <source>
        <dbReference type="ARBA" id="ARBA00022927"/>
    </source>
</evidence>
<feature type="region of interest" description="Disordered" evidence="11">
    <location>
        <begin position="447"/>
        <end position="572"/>
    </location>
</feature>
<evidence type="ECO:0000256" key="1">
    <source>
        <dbReference type="ARBA" id="ARBA00004389"/>
    </source>
</evidence>
<keyword evidence="3" id="KW-0853">WD repeat</keyword>
<keyword evidence="2" id="KW-0813">Transport</keyword>
<keyword evidence="8" id="KW-0653">Protein transport</keyword>
<evidence type="ECO:0000313" key="13">
    <source>
        <dbReference type="Proteomes" id="UP000002009"/>
    </source>
</evidence>
<keyword evidence="7" id="KW-0931">ER-Golgi transport</keyword>
<evidence type="ECO:0000256" key="11">
    <source>
        <dbReference type="SAM" id="MobiDB-lite"/>
    </source>
</evidence>
<sequence>MARRKPPAPNVKKFGAPLYASAWIDDRVALVAGGGGKKSSGIPNRVMQASFDSVELTEPLASVHTDETAPQVLCAHPYGAELLVAFSGDVAVYVVTANDASTQLAETEESDAPPPEASAPYRISPRDLDDASGTATRVTLATCDVKCAAFSPDGASLAVGLESGEVRLFAWPTLEPSEVRLDGSHADAVNGVAFSPDGTQLLSTSSETVKDGRGPIVWNVSTGAKVATLVDEGREKAAGKARFGRQYRFCGFTPCGAFALTGLNDGGEGHVCKWACDTWKPLGTARRVTREPLSAMAFDPTGRTVACGNSEGHVLIVDVKTLAIKKTIRGAHMIFVTTMAYSPDGSTVLSGSADASACCTVVSRKRTGAGGTNGGAWNDVAEKAYALLVAAVLAWLFFTVGRLAARLQTAAIGPDANGGAGGDVERIDMLAGLKYGDIKRLAADVRRRREAGGDSPGGDASAPAVNDESHKPTPDDTERLFADEDPTPYECVDGENIRCEDVLTEPEAWEMRVKKKGAGGDDDGQTHTKPKSREDARAATFEAVPSEAMETGDGRVPSLGAPGWGDRTRDEL</sequence>
<keyword evidence="6" id="KW-0256">Endoplasmic reticulum</keyword>
<dbReference type="InterPro" id="IPR011047">
    <property type="entry name" value="Quinoprotein_ADH-like_sf"/>
</dbReference>
<feature type="region of interest" description="Disordered" evidence="11">
    <location>
        <begin position="104"/>
        <end position="128"/>
    </location>
</feature>
<evidence type="ECO:0000256" key="2">
    <source>
        <dbReference type="ARBA" id="ARBA00022448"/>
    </source>
</evidence>
<dbReference type="RefSeq" id="XP_002505120.1">
    <property type="nucleotide sequence ID" value="XM_002505074.1"/>
</dbReference>
<dbReference type="GO" id="GO:0005789">
    <property type="term" value="C:endoplasmic reticulum membrane"/>
    <property type="evidence" value="ECO:0007669"/>
    <property type="project" value="UniProtKB-SubCell"/>
</dbReference>
<keyword evidence="13" id="KW-1185">Reference proteome</keyword>
<dbReference type="InterPro" id="IPR045260">
    <property type="entry name" value="Sec12-like"/>
</dbReference>
<dbReference type="STRING" id="296587.C1EDK1"/>
<evidence type="ECO:0000256" key="6">
    <source>
        <dbReference type="ARBA" id="ARBA00022824"/>
    </source>
</evidence>
<comment type="subcellular location">
    <subcellularLocation>
        <location evidence="1">Endoplasmic reticulum membrane</location>
        <topology evidence="1">Single-pass membrane protein</topology>
    </subcellularLocation>
</comment>
<dbReference type="GO" id="GO:0006888">
    <property type="term" value="P:endoplasmic reticulum to Golgi vesicle-mediated transport"/>
    <property type="evidence" value="ECO:0007669"/>
    <property type="project" value="TreeGrafter"/>
</dbReference>
<protein>
    <submittedName>
        <fullName evidence="12">Uncharacterized protein</fullName>
    </submittedName>
</protein>
<dbReference type="eggNOG" id="KOG0771">
    <property type="taxonomic scope" value="Eukaryota"/>
</dbReference>
<dbReference type="SUPFAM" id="SSF50998">
    <property type="entry name" value="Quinoprotein alcohol dehydrogenase-like"/>
    <property type="match status" value="1"/>
</dbReference>
<reference evidence="12 13" key="1">
    <citation type="journal article" date="2009" name="Science">
        <title>Green evolution and dynamic adaptations revealed by genomes of the marine picoeukaryotes Micromonas.</title>
        <authorList>
            <person name="Worden A.Z."/>
            <person name="Lee J.H."/>
            <person name="Mock T."/>
            <person name="Rouze P."/>
            <person name="Simmons M.P."/>
            <person name="Aerts A.L."/>
            <person name="Allen A.E."/>
            <person name="Cuvelier M.L."/>
            <person name="Derelle E."/>
            <person name="Everett M.V."/>
            <person name="Foulon E."/>
            <person name="Grimwood J."/>
            <person name="Gundlach H."/>
            <person name="Henrissat B."/>
            <person name="Napoli C."/>
            <person name="McDonald S.M."/>
            <person name="Parker M.S."/>
            <person name="Rombauts S."/>
            <person name="Salamov A."/>
            <person name="Von Dassow P."/>
            <person name="Badger J.H."/>
            <person name="Coutinho P.M."/>
            <person name="Demir E."/>
            <person name="Dubchak I."/>
            <person name="Gentemann C."/>
            <person name="Eikrem W."/>
            <person name="Gready J.E."/>
            <person name="John U."/>
            <person name="Lanier W."/>
            <person name="Lindquist E.A."/>
            <person name="Lucas S."/>
            <person name="Mayer K.F."/>
            <person name="Moreau H."/>
            <person name="Not F."/>
            <person name="Otillar R."/>
            <person name="Panaud O."/>
            <person name="Pangilinan J."/>
            <person name="Paulsen I."/>
            <person name="Piegu B."/>
            <person name="Poliakov A."/>
            <person name="Robbens S."/>
            <person name="Schmutz J."/>
            <person name="Toulza E."/>
            <person name="Wyss T."/>
            <person name="Zelensky A."/>
            <person name="Zhou K."/>
            <person name="Armbrust E.V."/>
            <person name="Bhattacharya D."/>
            <person name="Goodenough U.W."/>
            <person name="Van de Peer Y."/>
            <person name="Grigoriev I.V."/>
        </authorList>
    </citation>
    <scope>NUCLEOTIDE SEQUENCE [LARGE SCALE GENOMIC DNA]</scope>
    <source>
        <strain evidence="13">RCC299 / NOUM17</strain>
    </source>
</reference>
<evidence type="ECO:0000313" key="12">
    <source>
        <dbReference type="EMBL" id="ACO66378.1"/>
    </source>
</evidence>
<name>C1EDK1_MICCC</name>
<evidence type="ECO:0000256" key="10">
    <source>
        <dbReference type="ARBA" id="ARBA00023136"/>
    </source>
</evidence>
<dbReference type="Gene3D" id="2.130.10.10">
    <property type="entry name" value="YVTN repeat-like/Quinoprotein amine dehydrogenase"/>
    <property type="match status" value="1"/>
</dbReference>
<dbReference type="PANTHER" id="PTHR23284">
    <property type="entry name" value="PROLACTIN REGULATORY ELEMENT BINDING PROTEIN"/>
    <property type="match status" value="1"/>
</dbReference>
<keyword evidence="10" id="KW-0472">Membrane</keyword>
<proteinExistence type="predicted"/>
<dbReference type="GO" id="GO:0015031">
    <property type="term" value="P:protein transport"/>
    <property type="evidence" value="ECO:0007669"/>
    <property type="project" value="UniProtKB-KW"/>
</dbReference>
<keyword evidence="4" id="KW-0812">Transmembrane</keyword>
<keyword evidence="5" id="KW-0677">Repeat</keyword>
<dbReference type="EMBL" id="CP001330">
    <property type="protein sequence ID" value="ACO66378.1"/>
    <property type="molecule type" value="Genomic_DNA"/>
</dbReference>
<dbReference type="OrthoDB" id="2013972at2759"/>
<feature type="compositionally biased region" description="Basic and acidic residues" evidence="11">
    <location>
        <begin position="467"/>
        <end position="482"/>
    </location>
</feature>
<evidence type="ECO:0000256" key="9">
    <source>
        <dbReference type="ARBA" id="ARBA00022989"/>
    </source>
</evidence>
<accession>C1EDK1</accession>
<evidence type="ECO:0000256" key="7">
    <source>
        <dbReference type="ARBA" id="ARBA00022892"/>
    </source>
</evidence>
<dbReference type="PANTHER" id="PTHR23284:SF0">
    <property type="entry name" value="PROLACTIN REGULATORY ELEMENT-BINDING PROTEIN"/>
    <property type="match status" value="1"/>
</dbReference>
<evidence type="ECO:0000256" key="4">
    <source>
        <dbReference type="ARBA" id="ARBA00022692"/>
    </source>
</evidence>
<gene>
    <name evidence="12" type="ORF">MICPUN_62299</name>
</gene>
<dbReference type="KEGG" id="mis:MICPUN_62299"/>
<dbReference type="InParanoid" id="C1EDK1"/>
<dbReference type="FunCoup" id="C1EDK1">
    <property type="interactions" value="1969"/>
</dbReference>
<organism evidence="12 13">
    <name type="scientific">Micromonas commoda (strain RCC299 / NOUM17 / CCMP2709)</name>
    <name type="common">Picoplanktonic green alga</name>
    <dbReference type="NCBI Taxonomy" id="296587"/>
    <lineage>
        <taxon>Eukaryota</taxon>
        <taxon>Viridiplantae</taxon>
        <taxon>Chlorophyta</taxon>
        <taxon>Mamiellophyceae</taxon>
        <taxon>Mamiellales</taxon>
        <taxon>Mamiellaceae</taxon>
        <taxon>Micromonas</taxon>
    </lineage>
</organism>
<evidence type="ECO:0000256" key="3">
    <source>
        <dbReference type="ARBA" id="ARBA00022574"/>
    </source>
</evidence>
<dbReference type="GeneID" id="8247235"/>
<evidence type="ECO:0000256" key="5">
    <source>
        <dbReference type="ARBA" id="ARBA00022737"/>
    </source>
</evidence>
<keyword evidence="9" id="KW-1133">Transmembrane helix</keyword>